<proteinExistence type="predicted"/>
<sequence>MAAHVRCQFKHISSKQIGEQLAENIDTFVKAKTFDRNGIKRCGEGGNDTIPFYLTREEANILRDRLALVLSDHNSSVWFNILSEPLHNLIPRSLATTDDNFHQGSTFPVVCRFGSLRSYNQFYSHISFNNREGQISVRFVKEKPDNLCIDFDNIQIIISLRSIQKKNILVNKENAKYGVDILLPLKYAPHFYRLESPKPGDKNQDKKQIRICGDDQHMKFIRDLAHCSDLVLHFEASPNMPWSFLEHLLIDRPERYEINFSTFKICDWSNEHNKNQRPDPFDFKKASFQDRYALQMLISLGFVFRDKWAQLTDQELNWKKWNIDERYSLCCYAVEQLCQDHGYDLTRTERDYNERKKKLITNNNMNEQLVSIDDRKKMKVAVCTLTPLRFIFQPFEITTGSRALRNPKFGGPENFLLVHLREENNEQLRVSNKSIKERLKKSMLDGINLLDKTFIYMGASTGQMKQMAFWFINLPTCFKDIKEAHNVLGNNFNDIKNIATYIARIGQYFSTTWPIGIQLTLVTNKNDIRSNTGQNYVLRIDDIKRNNYCFTDGIGKISWGLAGRIAQKMNISLSSKEDISSAYQVRVAGCKGMVAIDPESTLNDYYIHIRPSMEKFLSDDWNLEICEFARPLTLTLNDQVIRLLSDLDNPGGAFTSLQNEGFDHWQVLEEEQPSIFDIALQKKISYSTSKDNLFSNRIPIPPKDGRNLFGVADETGELKYGQCFIQYTSLDPKDDGQRKLQIVTGTVLVTKNPCLWPGDFRRLTAVRNSKLEQYMRDVIVFPIDGKRPHSNEISGSDLDGDQYWVYWGNRLKIKENVEPLSYEGATKLEMPLITQKIIVEHIVETFGAGGILGMIANTHTVAADQHEQHSFSDDCKKLAELFAIAVDSPKTGKFIDKEEIRPFQAKYCKKWPNFMKKFDQPTYKSSSILETLFLNAASKYFEIRDTPMINKCLQRMRAIKSPSMIEIEDEEFKKWLDGGIYEAKSTPKKFPKKLSTQLEHNEAPIVPPSTPPKKEKSSSKLPTTTNENSSSATKKSVIKSTEMTSTPPETSITVETTTNSKSKNSLQNPPILINSSASASSISSTTSSLSSLISSNSDPYQPDFLMAVYAKTTTVSNVTFSPIPGSLYTVDLSKGTTDDSDREQIIKKLTSYLEKQNVFKKKSSAYNPTIHGSLDLIIFYGYIYFIEQKTFPQKLGELQDLIKQKQDQLIHFNYTDIDNFSKIKSLLLTTSKGTIDYEFDCYVPSYPSYYITLLFNSSKSLRKVRIYHIWTKCYVRQPNLNADNLYEIRSVLTYDSDSPEFLEIIHSVFKSSQATNLLSGRKPNIEINTNLLQSSVKAISLKIIEQDIRTKINQTEINGFYREVKYVSISEQQEKSKVSPTIEYHTSPITKEERLLEQICDFVISPIEKFSSDRPYSTTSMASNLFNPYHYGEFKSCDKPTGASAGWWQSFKRIQDVKENFIPFVICIQCKTILSYDAKKTGSQTLKLHYENCKIRPVIAPKITTRFTSQKYDKISINCEY</sequence>
<evidence type="ECO:0000259" key="2">
    <source>
        <dbReference type="Pfam" id="PF05183"/>
    </source>
</evidence>
<organism evidence="3 4">
    <name type="scientific">Rotaria sordida</name>
    <dbReference type="NCBI Taxonomy" id="392033"/>
    <lineage>
        <taxon>Eukaryota</taxon>
        <taxon>Metazoa</taxon>
        <taxon>Spiralia</taxon>
        <taxon>Gnathifera</taxon>
        <taxon>Rotifera</taxon>
        <taxon>Eurotatoria</taxon>
        <taxon>Bdelloidea</taxon>
        <taxon>Philodinida</taxon>
        <taxon>Philodinidae</taxon>
        <taxon>Rotaria</taxon>
    </lineage>
</organism>
<evidence type="ECO:0000313" key="4">
    <source>
        <dbReference type="Proteomes" id="UP000663836"/>
    </source>
</evidence>
<evidence type="ECO:0000256" key="1">
    <source>
        <dbReference type="SAM" id="MobiDB-lite"/>
    </source>
</evidence>
<dbReference type="GO" id="GO:0030422">
    <property type="term" value="P:siRNA processing"/>
    <property type="evidence" value="ECO:0007669"/>
    <property type="project" value="TreeGrafter"/>
</dbReference>
<accession>A0A819BH56</accession>
<dbReference type="PANTHER" id="PTHR23079">
    <property type="entry name" value="RNA-DEPENDENT RNA POLYMERASE"/>
    <property type="match status" value="1"/>
</dbReference>
<dbReference type="InterPro" id="IPR057596">
    <property type="entry name" value="RDRP_core"/>
</dbReference>
<dbReference type="GO" id="GO:0003723">
    <property type="term" value="F:RNA binding"/>
    <property type="evidence" value="ECO:0007669"/>
    <property type="project" value="UniProtKB-KW"/>
</dbReference>
<evidence type="ECO:0000313" key="3">
    <source>
        <dbReference type="EMBL" id="CAF3801984.1"/>
    </source>
</evidence>
<reference evidence="3" key="1">
    <citation type="submission" date="2021-02" db="EMBL/GenBank/DDBJ databases">
        <authorList>
            <person name="Nowell W R."/>
        </authorList>
    </citation>
    <scope>NUCLEOTIDE SEQUENCE</scope>
</reference>
<dbReference type="Pfam" id="PF05183">
    <property type="entry name" value="RdRP"/>
    <property type="match status" value="2"/>
</dbReference>
<dbReference type="GO" id="GO:0031380">
    <property type="term" value="C:nuclear RNA-directed RNA polymerase complex"/>
    <property type="evidence" value="ECO:0007669"/>
    <property type="project" value="TreeGrafter"/>
</dbReference>
<dbReference type="PANTHER" id="PTHR23079:SF55">
    <property type="entry name" value="RNA-DIRECTED RNA POLYMERASE"/>
    <property type="match status" value="1"/>
</dbReference>
<comment type="caution">
    <text evidence="3">The sequence shown here is derived from an EMBL/GenBank/DDBJ whole genome shotgun (WGS) entry which is preliminary data.</text>
</comment>
<feature type="compositionally biased region" description="Polar residues" evidence="1">
    <location>
        <begin position="1054"/>
        <end position="1068"/>
    </location>
</feature>
<protein>
    <recommendedName>
        <fullName evidence="2">RDRP core domain-containing protein</fullName>
    </recommendedName>
</protein>
<dbReference type="InterPro" id="IPR007855">
    <property type="entry name" value="RDRP"/>
</dbReference>
<dbReference type="Proteomes" id="UP000663836">
    <property type="component" value="Unassembled WGS sequence"/>
</dbReference>
<feature type="domain" description="RDRP core" evidence="2">
    <location>
        <begin position="695"/>
        <end position="933"/>
    </location>
</feature>
<dbReference type="EMBL" id="CAJOBD010001463">
    <property type="protein sequence ID" value="CAF3801984.1"/>
    <property type="molecule type" value="Genomic_DNA"/>
</dbReference>
<feature type="domain" description="RDRP core" evidence="2">
    <location>
        <begin position="385"/>
        <end position="667"/>
    </location>
</feature>
<dbReference type="GO" id="GO:0003968">
    <property type="term" value="F:RNA-directed RNA polymerase activity"/>
    <property type="evidence" value="ECO:0007669"/>
    <property type="project" value="UniProtKB-KW"/>
</dbReference>
<feature type="region of interest" description="Disordered" evidence="1">
    <location>
        <begin position="1002"/>
        <end position="1070"/>
    </location>
</feature>
<name>A0A819BH56_9BILA</name>
<gene>
    <name evidence="3" type="ORF">JBS370_LOCUS15357</name>
</gene>
<feature type="compositionally biased region" description="Low complexity" evidence="1">
    <location>
        <begin position="1040"/>
        <end position="1053"/>
    </location>
</feature>